<dbReference type="Proteomes" id="UP000758603">
    <property type="component" value="Unassembled WGS sequence"/>
</dbReference>
<keyword evidence="3" id="KW-1185">Reference proteome</keyword>
<feature type="chain" id="PRO_5040193405" evidence="1">
    <location>
        <begin position="23"/>
        <end position="123"/>
    </location>
</feature>
<dbReference type="EMBL" id="JAGPXC010000011">
    <property type="protein sequence ID" value="KAH6645333.1"/>
    <property type="molecule type" value="Genomic_DNA"/>
</dbReference>
<sequence length="123" mass="13202">MKTLSPLSFLALSIAAFCGVIATPLDHADTPSLKLVTREGLVEREDCYGPELPESTPIDGVLGGTTDSGSALEKRDNYNGACNTNGVCTVYWRDGNFCNSGICYCSQYSQTMAVAIAHKRFDP</sequence>
<evidence type="ECO:0000313" key="3">
    <source>
        <dbReference type="Proteomes" id="UP000758603"/>
    </source>
</evidence>
<dbReference type="RefSeq" id="XP_045951847.1">
    <property type="nucleotide sequence ID" value="XM_046108657.1"/>
</dbReference>
<protein>
    <submittedName>
        <fullName evidence="2">Uncharacterized protein</fullName>
    </submittedName>
</protein>
<evidence type="ECO:0000256" key="1">
    <source>
        <dbReference type="SAM" id="SignalP"/>
    </source>
</evidence>
<gene>
    <name evidence="2" type="ORF">BKA67DRAFT_669471</name>
</gene>
<accession>A0A9P8RG15</accession>
<organism evidence="2 3">
    <name type="scientific">Truncatella angustata</name>
    <dbReference type="NCBI Taxonomy" id="152316"/>
    <lineage>
        <taxon>Eukaryota</taxon>
        <taxon>Fungi</taxon>
        <taxon>Dikarya</taxon>
        <taxon>Ascomycota</taxon>
        <taxon>Pezizomycotina</taxon>
        <taxon>Sordariomycetes</taxon>
        <taxon>Xylariomycetidae</taxon>
        <taxon>Amphisphaeriales</taxon>
        <taxon>Sporocadaceae</taxon>
        <taxon>Truncatella</taxon>
    </lineage>
</organism>
<keyword evidence="1" id="KW-0732">Signal</keyword>
<evidence type="ECO:0000313" key="2">
    <source>
        <dbReference type="EMBL" id="KAH6645333.1"/>
    </source>
</evidence>
<comment type="caution">
    <text evidence="2">The sequence shown here is derived from an EMBL/GenBank/DDBJ whole genome shotgun (WGS) entry which is preliminary data.</text>
</comment>
<proteinExistence type="predicted"/>
<dbReference type="GeneID" id="70137548"/>
<feature type="signal peptide" evidence="1">
    <location>
        <begin position="1"/>
        <end position="22"/>
    </location>
</feature>
<reference evidence="2" key="1">
    <citation type="journal article" date="2021" name="Nat. Commun.">
        <title>Genetic determinants of endophytism in the Arabidopsis root mycobiome.</title>
        <authorList>
            <person name="Mesny F."/>
            <person name="Miyauchi S."/>
            <person name="Thiergart T."/>
            <person name="Pickel B."/>
            <person name="Atanasova L."/>
            <person name="Karlsson M."/>
            <person name="Huettel B."/>
            <person name="Barry K.W."/>
            <person name="Haridas S."/>
            <person name="Chen C."/>
            <person name="Bauer D."/>
            <person name="Andreopoulos W."/>
            <person name="Pangilinan J."/>
            <person name="LaButti K."/>
            <person name="Riley R."/>
            <person name="Lipzen A."/>
            <person name="Clum A."/>
            <person name="Drula E."/>
            <person name="Henrissat B."/>
            <person name="Kohler A."/>
            <person name="Grigoriev I.V."/>
            <person name="Martin F.M."/>
            <person name="Hacquard S."/>
        </authorList>
    </citation>
    <scope>NUCLEOTIDE SEQUENCE</scope>
    <source>
        <strain evidence="2">MPI-SDFR-AT-0073</strain>
    </source>
</reference>
<dbReference type="AlphaFoldDB" id="A0A9P8RG15"/>
<name>A0A9P8RG15_9PEZI</name>